<feature type="region of interest" description="Disordered" evidence="6">
    <location>
        <begin position="393"/>
        <end position="443"/>
    </location>
</feature>
<evidence type="ECO:0000256" key="6">
    <source>
        <dbReference type="SAM" id="MobiDB-lite"/>
    </source>
</evidence>
<dbReference type="GO" id="GO:0004497">
    <property type="term" value="F:monooxygenase activity"/>
    <property type="evidence" value="ECO:0007669"/>
    <property type="project" value="UniProtKB-KW"/>
</dbReference>
<comment type="cofactor">
    <cofactor evidence="1">
        <name>FAD</name>
        <dbReference type="ChEBI" id="CHEBI:57692"/>
    </cofactor>
</comment>
<feature type="domain" description="FAD-binding" evidence="7">
    <location>
        <begin position="295"/>
        <end position="363"/>
    </location>
</feature>
<name>A0A8T9CFI7_9HELO</name>
<reference evidence="8 9" key="1">
    <citation type="submission" date="2018-05" db="EMBL/GenBank/DDBJ databases">
        <title>Genome sequencing and assembly of the regulated plant pathogen Lachnellula willkommii and related sister species for the development of diagnostic species identification markers.</title>
        <authorList>
            <person name="Giroux E."/>
            <person name="Bilodeau G."/>
        </authorList>
    </citation>
    <scope>NUCLEOTIDE SEQUENCE [LARGE SCALE GENOMIC DNA]</scope>
    <source>
        <strain evidence="8 9">CBS 268.59</strain>
    </source>
</reference>
<organism evidence="8 9">
    <name type="scientific">Lachnellula suecica</name>
    <dbReference type="NCBI Taxonomy" id="602035"/>
    <lineage>
        <taxon>Eukaryota</taxon>
        <taxon>Fungi</taxon>
        <taxon>Dikarya</taxon>
        <taxon>Ascomycota</taxon>
        <taxon>Pezizomycotina</taxon>
        <taxon>Leotiomycetes</taxon>
        <taxon>Helotiales</taxon>
        <taxon>Lachnaceae</taxon>
        <taxon>Lachnellula</taxon>
    </lineage>
</organism>
<dbReference type="PANTHER" id="PTHR47178:SF3">
    <property type="entry name" value="FAD-BINDING DOMAIN-CONTAINING PROTEIN"/>
    <property type="match status" value="1"/>
</dbReference>
<dbReference type="Proteomes" id="UP000469558">
    <property type="component" value="Unassembled WGS sequence"/>
</dbReference>
<accession>A0A8T9CFI7</accession>
<feature type="compositionally biased region" description="Polar residues" evidence="6">
    <location>
        <begin position="411"/>
        <end position="424"/>
    </location>
</feature>
<evidence type="ECO:0000256" key="4">
    <source>
        <dbReference type="ARBA" id="ARBA00023002"/>
    </source>
</evidence>
<dbReference type="PRINTS" id="PR00420">
    <property type="entry name" value="RNGMNOXGNASE"/>
</dbReference>
<keyword evidence="9" id="KW-1185">Reference proteome</keyword>
<keyword evidence="2" id="KW-0285">Flavoprotein</keyword>
<dbReference type="EMBL" id="QGMK01000074">
    <property type="protein sequence ID" value="TVY84555.1"/>
    <property type="molecule type" value="Genomic_DNA"/>
</dbReference>
<dbReference type="AlphaFoldDB" id="A0A8T9CFI7"/>
<protein>
    <submittedName>
        <fullName evidence="8">FAD-dependent monooxygenase cctM</fullName>
    </submittedName>
</protein>
<evidence type="ECO:0000256" key="5">
    <source>
        <dbReference type="ARBA" id="ARBA00023033"/>
    </source>
</evidence>
<dbReference type="GO" id="GO:0071949">
    <property type="term" value="F:FAD binding"/>
    <property type="evidence" value="ECO:0007669"/>
    <property type="project" value="InterPro"/>
</dbReference>
<gene>
    <name evidence="8" type="primary">cctM_1</name>
    <name evidence="8" type="ORF">LSUE1_G000745</name>
</gene>
<feature type="compositionally biased region" description="Basic and acidic residues" evidence="6">
    <location>
        <begin position="393"/>
        <end position="402"/>
    </location>
</feature>
<proteinExistence type="predicted"/>
<evidence type="ECO:0000256" key="3">
    <source>
        <dbReference type="ARBA" id="ARBA00022827"/>
    </source>
</evidence>
<sequence>MGSQAKPLRVLIIGSGSAGLLFAQAGIPCTVFEQDTSFQQRPRDWNFGIYWAQSRLDECLTEDLKSLVETVQTDPTYKPSEASVLPVHNGKTGELLKNLPAPWSLRLKRKKWLEMISKDVDIKWGKRIRHIETGENSVTVTFADGTSETGNLLVGAEGAHSVTREYLLGPEEAALLPSPCVASVTITKLGREAAIALRALHPRYTISFHPNGTFTWHSIHDCSAEEPAEWTWMLMQTWRSDEPTGLEGDNILPAMYERGKAFGYPFNEVFRTIPEDTKVWHNRLAYWPTKPWDSRGGLVTLAGDAAHPMTFHRGQGLNNAITDAADFLVHLREMKEHTPEELAAAVKRYEAELWPRGNEAVQASHENTNAVHDWETMMQSPLFTGGLAQEVTKEDQAAKDIEAAGAGGVTTNGEKIAAESNNNENQKHPATSAVEEVQDPASV</sequence>
<dbReference type="SUPFAM" id="SSF51905">
    <property type="entry name" value="FAD/NAD(P)-binding domain"/>
    <property type="match status" value="1"/>
</dbReference>
<evidence type="ECO:0000313" key="8">
    <source>
        <dbReference type="EMBL" id="TVY84555.1"/>
    </source>
</evidence>
<dbReference type="Pfam" id="PF01494">
    <property type="entry name" value="FAD_binding_3"/>
    <property type="match status" value="1"/>
</dbReference>
<dbReference type="PANTHER" id="PTHR47178">
    <property type="entry name" value="MONOOXYGENASE, FAD-BINDING"/>
    <property type="match status" value="1"/>
</dbReference>
<keyword evidence="3" id="KW-0274">FAD</keyword>
<evidence type="ECO:0000256" key="1">
    <source>
        <dbReference type="ARBA" id="ARBA00001974"/>
    </source>
</evidence>
<keyword evidence="4" id="KW-0560">Oxidoreductase</keyword>
<evidence type="ECO:0000313" key="9">
    <source>
        <dbReference type="Proteomes" id="UP000469558"/>
    </source>
</evidence>
<comment type="caution">
    <text evidence="8">The sequence shown here is derived from an EMBL/GenBank/DDBJ whole genome shotgun (WGS) entry which is preliminary data.</text>
</comment>
<keyword evidence="5 8" id="KW-0503">Monooxygenase</keyword>
<evidence type="ECO:0000256" key="2">
    <source>
        <dbReference type="ARBA" id="ARBA00022630"/>
    </source>
</evidence>
<dbReference type="Gene3D" id="3.50.50.60">
    <property type="entry name" value="FAD/NAD(P)-binding domain"/>
    <property type="match status" value="1"/>
</dbReference>
<dbReference type="OrthoDB" id="47494at2759"/>
<dbReference type="InterPro" id="IPR002938">
    <property type="entry name" value="FAD-bd"/>
</dbReference>
<dbReference type="InterPro" id="IPR036188">
    <property type="entry name" value="FAD/NAD-bd_sf"/>
</dbReference>
<evidence type="ECO:0000259" key="7">
    <source>
        <dbReference type="Pfam" id="PF01494"/>
    </source>
</evidence>